<feature type="compositionally biased region" description="Basic and acidic residues" evidence="3">
    <location>
        <begin position="35"/>
        <end position="50"/>
    </location>
</feature>
<dbReference type="InterPro" id="IPR036380">
    <property type="entry name" value="Isochorismatase-like_sf"/>
</dbReference>
<keyword evidence="6" id="KW-1185">Reference proteome</keyword>
<dbReference type="Pfam" id="PF00857">
    <property type="entry name" value="Isochorismatase"/>
    <property type="match status" value="1"/>
</dbReference>
<dbReference type="PANTHER" id="PTHR43540">
    <property type="entry name" value="PEROXYUREIDOACRYLATE/UREIDOACRYLATE AMIDOHYDROLASE-RELATED"/>
    <property type="match status" value="1"/>
</dbReference>
<dbReference type="SUPFAM" id="SSF52499">
    <property type="entry name" value="Isochorismatase-like hydrolases"/>
    <property type="match status" value="1"/>
</dbReference>
<dbReference type="EMBL" id="CAUWAG010000012">
    <property type="protein sequence ID" value="CAJ2508500.1"/>
    <property type="molecule type" value="Genomic_DNA"/>
</dbReference>
<dbReference type="AlphaFoldDB" id="A0AAI8VP26"/>
<evidence type="ECO:0000259" key="4">
    <source>
        <dbReference type="Pfam" id="PF00857"/>
    </source>
</evidence>
<proteinExistence type="inferred from homology"/>
<dbReference type="GO" id="GO:0016787">
    <property type="term" value="F:hydrolase activity"/>
    <property type="evidence" value="ECO:0007669"/>
    <property type="project" value="UniProtKB-KW"/>
</dbReference>
<name>A0AAI8VP26_9PEZI</name>
<evidence type="ECO:0000256" key="3">
    <source>
        <dbReference type="SAM" id="MobiDB-lite"/>
    </source>
</evidence>
<reference evidence="5" key="1">
    <citation type="submission" date="2023-10" db="EMBL/GenBank/DDBJ databases">
        <authorList>
            <person name="Hackl T."/>
        </authorList>
    </citation>
    <scope>NUCLEOTIDE SEQUENCE</scope>
</reference>
<dbReference type="Gene3D" id="3.40.50.850">
    <property type="entry name" value="Isochorismatase-like"/>
    <property type="match status" value="1"/>
</dbReference>
<accession>A0AAI8VP26</accession>
<evidence type="ECO:0000256" key="1">
    <source>
        <dbReference type="ARBA" id="ARBA00006336"/>
    </source>
</evidence>
<evidence type="ECO:0000256" key="2">
    <source>
        <dbReference type="ARBA" id="ARBA00022801"/>
    </source>
</evidence>
<dbReference type="InterPro" id="IPR000868">
    <property type="entry name" value="Isochorismatase-like_dom"/>
</dbReference>
<dbReference type="Proteomes" id="UP001295740">
    <property type="component" value="Unassembled WGS sequence"/>
</dbReference>
<keyword evidence="2" id="KW-0378">Hydrolase</keyword>
<comment type="caution">
    <text evidence="5">The sequence shown here is derived from an EMBL/GenBank/DDBJ whole genome shotgun (WGS) entry which is preliminary data.</text>
</comment>
<feature type="compositionally biased region" description="Polar residues" evidence="3">
    <location>
        <begin position="23"/>
        <end position="32"/>
    </location>
</feature>
<comment type="similarity">
    <text evidence="1">Belongs to the isochorismatase family.</text>
</comment>
<feature type="region of interest" description="Disordered" evidence="3">
    <location>
        <begin position="1"/>
        <end position="50"/>
    </location>
</feature>
<evidence type="ECO:0000313" key="6">
    <source>
        <dbReference type="Proteomes" id="UP001295740"/>
    </source>
</evidence>
<dbReference type="PANTHER" id="PTHR43540:SF1">
    <property type="entry name" value="ISOCHORISMATASE HYDROLASE"/>
    <property type="match status" value="1"/>
</dbReference>
<protein>
    <submittedName>
        <fullName evidence="5">Uu.00g135260.m01.CDS01</fullName>
    </submittedName>
</protein>
<gene>
    <name evidence="5" type="ORF">KHLLAP_LOCUS8968</name>
</gene>
<sequence length="285" mass="30284">MSFDMESAPVAGSKMPANAPPRSESSLGSKTGNRICDRTHAGSGPKVHDSDALLASTDSRASSEIPEGHGDAASYAKSGFANRMGWGQRPVLLLIDVCKAYWTPGSPLDCSAHAPTTKCPQVMRDMLTAARATGTPVVWTAVEYTDPDMKDAGLFWLKAKALNIWNVAGTRGLSDWVEGLVPEKGEMVIKKKYASAFFGTSLATDLRVMGADTVVVCGVSTSGCVRASTLDAMQCGYRPMVVGSACGDRSDEIQNANLFDLNAKYADVVSEQEAIEHLKAGWPKS</sequence>
<feature type="domain" description="Isochorismatase-like" evidence="4">
    <location>
        <begin position="92"/>
        <end position="272"/>
    </location>
</feature>
<evidence type="ECO:0000313" key="5">
    <source>
        <dbReference type="EMBL" id="CAJ2508500.1"/>
    </source>
</evidence>
<dbReference type="InterPro" id="IPR050272">
    <property type="entry name" value="Isochorismatase-like_hydrls"/>
</dbReference>
<organism evidence="5 6">
    <name type="scientific">Anthostomella pinea</name>
    <dbReference type="NCBI Taxonomy" id="933095"/>
    <lineage>
        <taxon>Eukaryota</taxon>
        <taxon>Fungi</taxon>
        <taxon>Dikarya</taxon>
        <taxon>Ascomycota</taxon>
        <taxon>Pezizomycotina</taxon>
        <taxon>Sordariomycetes</taxon>
        <taxon>Xylariomycetidae</taxon>
        <taxon>Xylariales</taxon>
        <taxon>Xylariaceae</taxon>
        <taxon>Anthostomella</taxon>
    </lineage>
</organism>